<keyword evidence="4 8" id="KW-0031">Aminopeptidase</keyword>
<evidence type="ECO:0000256" key="6">
    <source>
        <dbReference type="ARBA" id="ARBA00022801"/>
    </source>
</evidence>
<dbReference type="Gene3D" id="3.40.220.10">
    <property type="entry name" value="Leucine Aminopeptidase, subunit E, domain 1"/>
    <property type="match status" value="1"/>
</dbReference>
<evidence type="ECO:0000313" key="8">
    <source>
        <dbReference type="EMBL" id="ACB43127.1"/>
    </source>
</evidence>
<evidence type="ECO:0000256" key="4">
    <source>
        <dbReference type="ARBA" id="ARBA00022438"/>
    </source>
</evidence>
<dbReference type="Pfam" id="PF00883">
    <property type="entry name" value="Peptidase_M17"/>
    <property type="match status" value="1"/>
</dbReference>
<dbReference type="NCBIfam" id="NF002076">
    <property type="entry name" value="PRK00913.2-3"/>
    <property type="match status" value="1"/>
</dbReference>
<comment type="catalytic activity">
    <reaction evidence="2">
        <text>Release of N-terminal proline from a peptide.</text>
        <dbReference type="EC" id="3.4.11.5"/>
    </reaction>
</comment>
<dbReference type="AlphaFoldDB" id="B1X5A8"/>
<dbReference type="PROSITE" id="PS00631">
    <property type="entry name" value="CYTOSOL_AP"/>
    <property type="match status" value="1"/>
</dbReference>
<dbReference type="PANTHER" id="PTHR11963:SF23">
    <property type="entry name" value="CYTOSOL AMINOPEPTIDASE"/>
    <property type="match status" value="1"/>
</dbReference>
<keyword evidence="8" id="KW-0934">Plastid</keyword>
<keyword evidence="5" id="KW-0645">Protease</keyword>
<evidence type="ECO:0000259" key="7">
    <source>
        <dbReference type="PROSITE" id="PS00631"/>
    </source>
</evidence>
<proteinExistence type="inferred from homology"/>
<dbReference type="InterPro" id="IPR023042">
    <property type="entry name" value="Peptidase_M17_leu_NH2_pept"/>
</dbReference>
<sequence>MQILISDKTLSNWSGNTLGVGIFKKGSDKVRKELHKRFSNNIKENSLILKFSARRGEILSLGCFESTPQKLILIGLGESSTFNIQSLRNAASAIAMKGNGDKLGVYFPIEGLDLTSAITAIGEALRLSLYRDHRFRSTAQYINFSEGIDIIGTSHSLSANLTKIWSTCSGVELSRQLVAAPAKIITPQALADTATNIARDFNLDIKILEREECQALGMGSYLAVGQGSSLPPKFIHITYTPKGLINRRVAIVGKGVTFDSGGYNLKVGASKIEMMKYDMGGSAAILGTARSIAELQPVGVEVHMIIAACENMISGSAIHPGDIVVASNGKTIEITNTDAEGRLTLADALVYACHLKPDSIVDIATLTGASVIALGEEIAGLWSTSDHLAAELVQAGEQGGELLWRMPLHYPYRKGMRSLMADMKNTASRAGSSITAALFLKEFISPGIEWAHIDMAGTVWSEKGRNQDPPGATGFGVRTLVNWICSSNQAD</sequence>
<accession>B1X5A8</accession>
<dbReference type="EMBL" id="CP000815">
    <property type="protein sequence ID" value="ACB43127.1"/>
    <property type="molecule type" value="Genomic_DNA"/>
</dbReference>
<dbReference type="CDD" id="cd00433">
    <property type="entry name" value="Peptidase_M17"/>
    <property type="match status" value="1"/>
</dbReference>
<dbReference type="Pfam" id="PF02789">
    <property type="entry name" value="Peptidase_M17_N"/>
    <property type="match status" value="1"/>
</dbReference>
<dbReference type="Gene3D" id="3.40.630.10">
    <property type="entry name" value="Zn peptidases"/>
    <property type="match status" value="1"/>
</dbReference>
<evidence type="ECO:0000256" key="1">
    <source>
        <dbReference type="ARBA" id="ARBA00000135"/>
    </source>
</evidence>
<comment type="catalytic activity">
    <reaction evidence="1">
        <text>Release of an N-terminal amino acid, Xaa-|-Yaa-, in which Xaa is preferably Leu, but may be other amino acids including Pro although not Arg or Lys, and Yaa may be Pro. Amino acid amides and methyl esters are also readily hydrolyzed, but rates on arylamides are exceedingly low.</text>
        <dbReference type="EC" id="3.4.11.1"/>
    </reaction>
</comment>
<evidence type="ECO:0000256" key="2">
    <source>
        <dbReference type="ARBA" id="ARBA00001585"/>
    </source>
</evidence>
<evidence type="ECO:0000256" key="3">
    <source>
        <dbReference type="ARBA" id="ARBA00009528"/>
    </source>
</evidence>
<organism evidence="8">
    <name type="scientific">Paulinella chromatophora</name>
    <dbReference type="NCBI Taxonomy" id="39717"/>
    <lineage>
        <taxon>Eukaryota</taxon>
        <taxon>Sar</taxon>
        <taxon>Rhizaria</taxon>
        <taxon>Cercozoa</taxon>
        <taxon>Imbricatea</taxon>
        <taxon>Silicofilosea</taxon>
        <taxon>Euglyphida</taxon>
        <taxon>Paulinellidae</taxon>
        <taxon>Paulinella</taxon>
    </lineage>
</organism>
<dbReference type="SUPFAM" id="SSF53187">
    <property type="entry name" value="Zn-dependent exopeptidases"/>
    <property type="match status" value="1"/>
</dbReference>
<reference evidence="8" key="1">
    <citation type="submission" date="2007-08" db="EMBL/GenBank/DDBJ databases">
        <authorList>
            <person name="Gloeckner G."/>
            <person name="Nowack E."/>
            <person name="Melkonian M."/>
        </authorList>
    </citation>
    <scope>NUCLEOTIDE SEQUENCE</scope>
</reference>
<comment type="similarity">
    <text evidence="3">Belongs to the peptidase M17 family.</text>
</comment>
<keyword evidence="6" id="KW-0378">Hydrolase</keyword>
<dbReference type="MEROPS" id="M17.A03"/>
<dbReference type="SUPFAM" id="SSF52949">
    <property type="entry name" value="Macro domain-like"/>
    <property type="match status" value="1"/>
</dbReference>
<reference evidence="8" key="2">
    <citation type="journal article" date="2008" name="Curr. Biol.">
        <title>Chromatophore genome sequence of Paulinella sheds light on acquisition of photosynthesis by eukaryotes.</title>
        <authorList>
            <person name="Nowack E.C.M."/>
            <person name="Melkonian M."/>
            <person name="Gloeckner G."/>
        </authorList>
    </citation>
    <scope>NUCLEOTIDE SEQUENCE [LARGE SCALE GENOMIC DNA]</scope>
</reference>
<evidence type="ECO:0000256" key="5">
    <source>
        <dbReference type="ARBA" id="ARBA00022670"/>
    </source>
</evidence>
<dbReference type="PRINTS" id="PR00481">
    <property type="entry name" value="LAMNOPPTDASE"/>
</dbReference>
<dbReference type="HAMAP" id="MF_00181">
    <property type="entry name" value="Cytosol_peptidase_M17"/>
    <property type="match status" value="1"/>
</dbReference>
<gene>
    <name evidence="8" type="primary">lap</name>
    <name evidence="8" type="ordered locus">PCC_0711</name>
</gene>
<protein>
    <submittedName>
        <fullName evidence="8">Leucyl aminopeptidase</fullName>
    </submittedName>
</protein>
<dbReference type="InterPro" id="IPR011356">
    <property type="entry name" value="Leucine_aapep/pepB"/>
</dbReference>
<geneLocation type="organellar chromatophore" evidence="8"/>
<dbReference type="GO" id="GO:0005737">
    <property type="term" value="C:cytoplasm"/>
    <property type="evidence" value="ECO:0007669"/>
    <property type="project" value="InterPro"/>
</dbReference>
<feature type="domain" description="Cytosol aminopeptidase" evidence="7">
    <location>
        <begin position="336"/>
        <end position="343"/>
    </location>
</feature>
<dbReference type="GeneID" id="6481494"/>
<dbReference type="GO" id="GO:0030145">
    <property type="term" value="F:manganese ion binding"/>
    <property type="evidence" value="ECO:0007669"/>
    <property type="project" value="InterPro"/>
</dbReference>
<dbReference type="GO" id="GO:0006508">
    <property type="term" value="P:proteolysis"/>
    <property type="evidence" value="ECO:0007669"/>
    <property type="project" value="UniProtKB-KW"/>
</dbReference>
<dbReference type="GO" id="GO:0070006">
    <property type="term" value="F:metalloaminopeptidase activity"/>
    <property type="evidence" value="ECO:0007669"/>
    <property type="project" value="InterPro"/>
</dbReference>
<dbReference type="InterPro" id="IPR000819">
    <property type="entry name" value="Peptidase_M17_C"/>
</dbReference>
<name>B1X5A8_PAUCH</name>
<dbReference type="InterPro" id="IPR043472">
    <property type="entry name" value="Macro_dom-like"/>
</dbReference>
<dbReference type="RefSeq" id="YP_002049337.1">
    <property type="nucleotide sequence ID" value="NC_011087.1"/>
</dbReference>
<dbReference type="InterPro" id="IPR008283">
    <property type="entry name" value="Peptidase_M17_N"/>
</dbReference>
<dbReference type="PANTHER" id="PTHR11963">
    <property type="entry name" value="LEUCINE AMINOPEPTIDASE-RELATED"/>
    <property type="match status" value="1"/>
</dbReference>